<evidence type="ECO:0000256" key="3">
    <source>
        <dbReference type="ARBA" id="ARBA00022884"/>
    </source>
</evidence>
<accession>A0A0G0IHI8</accession>
<dbReference type="Gene3D" id="3.40.50.1470">
    <property type="entry name" value="Peptidyl-tRNA hydrolase"/>
    <property type="match status" value="1"/>
</dbReference>
<dbReference type="AlphaFoldDB" id="A0A0G0IHI8"/>
<evidence type="ECO:0000313" key="5">
    <source>
        <dbReference type="Proteomes" id="UP000034231"/>
    </source>
</evidence>
<sequence length="170" mass="19182">MKLFFGLGNPGKEHENTRHNLGQILIHKLSEKYNFSLSQKNKLLAQVGESSKNIFAISTEYMNLSGISVQKIAAYYKIPPKNIYLIHDDLDLPVGKWRLQFDRGPAGHNGVLSTIENLCTQAFWRIRVGIGKSDIIPTETYVLKPFSADEKKTINTVIDTILSEIEKLGH</sequence>
<organism evidence="4 5">
    <name type="scientific">Candidatus Shapirobacteria bacterium GW2011_GWE1_38_10</name>
    <dbReference type="NCBI Taxonomy" id="1618488"/>
    <lineage>
        <taxon>Bacteria</taxon>
        <taxon>Candidatus Shapironibacteriota</taxon>
    </lineage>
</organism>
<dbReference type="GO" id="GO:0004045">
    <property type="term" value="F:peptidyl-tRNA hydrolase activity"/>
    <property type="evidence" value="ECO:0007669"/>
    <property type="project" value="InterPro"/>
</dbReference>
<dbReference type="PANTHER" id="PTHR17224">
    <property type="entry name" value="PEPTIDYL-TRNA HYDROLASE"/>
    <property type="match status" value="1"/>
</dbReference>
<dbReference type="Proteomes" id="UP000034231">
    <property type="component" value="Unassembled WGS sequence"/>
</dbReference>
<reference evidence="4 5" key="1">
    <citation type="journal article" date="2015" name="Nature">
        <title>rRNA introns, odd ribosomes, and small enigmatic genomes across a large radiation of phyla.</title>
        <authorList>
            <person name="Brown C.T."/>
            <person name="Hug L.A."/>
            <person name="Thomas B.C."/>
            <person name="Sharon I."/>
            <person name="Castelle C.J."/>
            <person name="Singh A."/>
            <person name="Wilkins M.J."/>
            <person name="Williams K.H."/>
            <person name="Banfield J.F."/>
        </authorList>
    </citation>
    <scope>NUCLEOTIDE SEQUENCE [LARGE SCALE GENOMIC DNA]</scope>
</reference>
<keyword evidence="2 4" id="KW-0378">Hydrolase</keyword>
<dbReference type="CDD" id="cd00462">
    <property type="entry name" value="PTH"/>
    <property type="match status" value="1"/>
</dbReference>
<proteinExistence type="predicted"/>
<dbReference type="SUPFAM" id="SSF53178">
    <property type="entry name" value="Peptidyl-tRNA hydrolase-like"/>
    <property type="match status" value="1"/>
</dbReference>
<evidence type="ECO:0000256" key="2">
    <source>
        <dbReference type="ARBA" id="ARBA00022801"/>
    </source>
</evidence>
<dbReference type="PANTHER" id="PTHR17224:SF1">
    <property type="entry name" value="PEPTIDYL-TRNA HYDROLASE"/>
    <property type="match status" value="1"/>
</dbReference>
<keyword evidence="3" id="KW-0694">RNA-binding</keyword>
<comment type="caution">
    <text evidence="4">The sequence shown here is derived from an EMBL/GenBank/DDBJ whole genome shotgun (WGS) entry which is preliminary data.</text>
</comment>
<evidence type="ECO:0000256" key="1">
    <source>
        <dbReference type="ARBA" id="ARBA00022555"/>
    </source>
</evidence>
<dbReference type="GO" id="GO:0000049">
    <property type="term" value="F:tRNA binding"/>
    <property type="evidence" value="ECO:0007669"/>
    <property type="project" value="UniProtKB-KW"/>
</dbReference>
<dbReference type="Pfam" id="PF01195">
    <property type="entry name" value="Pept_tRNA_hydro"/>
    <property type="match status" value="1"/>
</dbReference>
<dbReference type="NCBIfam" id="TIGR00447">
    <property type="entry name" value="pth"/>
    <property type="match status" value="1"/>
</dbReference>
<dbReference type="InterPro" id="IPR036416">
    <property type="entry name" value="Pept_tRNA_hydro_sf"/>
</dbReference>
<dbReference type="EMBL" id="LBTX01000005">
    <property type="protein sequence ID" value="KKQ50485.1"/>
    <property type="molecule type" value="Genomic_DNA"/>
</dbReference>
<protein>
    <submittedName>
        <fullName evidence="4">Peptidyl-tRNA hydrolase</fullName>
    </submittedName>
</protein>
<evidence type="ECO:0000313" key="4">
    <source>
        <dbReference type="EMBL" id="KKQ50485.1"/>
    </source>
</evidence>
<gene>
    <name evidence="4" type="ORF">US68_C0005G0052</name>
</gene>
<keyword evidence="1" id="KW-0820">tRNA-binding</keyword>
<name>A0A0G0IHI8_9BACT</name>
<dbReference type="InterPro" id="IPR001328">
    <property type="entry name" value="Pept_tRNA_hydro"/>
</dbReference>